<proteinExistence type="predicted"/>
<dbReference type="AlphaFoldDB" id="A0A2V4XHJ8"/>
<sequence>MIRQLVNTAKAKQLNYPIRIKMLISYSHFAYLFENGFLDHKHKSIKASRYKSDAFFILIKH</sequence>
<accession>A0A2V4XHJ8</accession>
<dbReference type="EMBL" id="QJTD01000004">
    <property type="protein sequence ID" value="PYE80703.1"/>
    <property type="molecule type" value="Genomic_DNA"/>
</dbReference>
<gene>
    <name evidence="1" type="ORF">DFQ11_10469</name>
</gene>
<evidence type="ECO:0000313" key="1">
    <source>
        <dbReference type="EMBL" id="PYE80703.1"/>
    </source>
</evidence>
<name>A0A2V4XHJ8_9FLAO</name>
<protein>
    <submittedName>
        <fullName evidence="1">Uncharacterized protein</fullName>
    </submittedName>
</protein>
<evidence type="ECO:0000313" key="2">
    <source>
        <dbReference type="Proteomes" id="UP000248054"/>
    </source>
</evidence>
<dbReference type="Proteomes" id="UP000248054">
    <property type="component" value="Unassembled WGS sequence"/>
</dbReference>
<comment type="caution">
    <text evidence="1">The sequence shown here is derived from an EMBL/GenBank/DDBJ whole genome shotgun (WGS) entry which is preliminary data.</text>
</comment>
<keyword evidence="2" id="KW-1185">Reference proteome</keyword>
<organism evidence="1 2">
    <name type="scientific">Winogradskyella epiphytica</name>
    <dbReference type="NCBI Taxonomy" id="262005"/>
    <lineage>
        <taxon>Bacteria</taxon>
        <taxon>Pseudomonadati</taxon>
        <taxon>Bacteroidota</taxon>
        <taxon>Flavobacteriia</taxon>
        <taxon>Flavobacteriales</taxon>
        <taxon>Flavobacteriaceae</taxon>
        <taxon>Winogradskyella</taxon>
    </lineage>
</organism>
<reference evidence="1 2" key="1">
    <citation type="submission" date="2018-06" db="EMBL/GenBank/DDBJ databases">
        <title>Genomic Encyclopedia of Type Strains, Phase III (KMG-III): the genomes of soil and plant-associated and newly described type strains.</title>
        <authorList>
            <person name="Whitman W."/>
        </authorList>
    </citation>
    <scope>NUCLEOTIDE SEQUENCE [LARGE SCALE GENOMIC DNA]</scope>
    <source>
        <strain evidence="1 2">CECT 7945</strain>
    </source>
</reference>